<proteinExistence type="predicted"/>
<dbReference type="EMBL" id="CP001029">
    <property type="protein sequence ID" value="ACB80398.1"/>
    <property type="molecule type" value="Genomic_DNA"/>
</dbReference>
<feature type="transmembrane region" description="Helical" evidence="1">
    <location>
        <begin position="194"/>
        <end position="212"/>
    </location>
</feature>
<dbReference type="KEGG" id="mpo:Mpop_2236"/>
<feature type="transmembrane region" description="Helical" evidence="1">
    <location>
        <begin position="155"/>
        <end position="174"/>
    </location>
</feature>
<organism evidence="2 3">
    <name type="scientific">Methylorubrum populi (strain ATCC BAA-705 / NCIMB 13946 / BJ001)</name>
    <name type="common">Methylobacterium populi</name>
    <dbReference type="NCBI Taxonomy" id="441620"/>
    <lineage>
        <taxon>Bacteria</taxon>
        <taxon>Pseudomonadati</taxon>
        <taxon>Pseudomonadota</taxon>
        <taxon>Alphaproteobacteria</taxon>
        <taxon>Hyphomicrobiales</taxon>
        <taxon>Methylobacteriaceae</taxon>
        <taxon>Methylorubrum</taxon>
    </lineage>
</organism>
<reference evidence="2" key="1">
    <citation type="submission" date="2008-04" db="EMBL/GenBank/DDBJ databases">
        <title>Complete sequence of chromosome of Methylobacterium populi BJ001.</title>
        <authorList>
            <consortium name="US DOE Joint Genome Institute"/>
            <person name="Copeland A."/>
            <person name="Lucas S."/>
            <person name="Lapidus A."/>
            <person name="Glavina del Rio T."/>
            <person name="Dalin E."/>
            <person name="Tice H."/>
            <person name="Bruce D."/>
            <person name="Goodwin L."/>
            <person name="Pitluck S."/>
            <person name="Chertkov O."/>
            <person name="Brettin T."/>
            <person name="Detter J.C."/>
            <person name="Han C."/>
            <person name="Kuske C.R."/>
            <person name="Schmutz J."/>
            <person name="Larimer F."/>
            <person name="Land M."/>
            <person name="Hauser L."/>
            <person name="Kyrpides N."/>
            <person name="Mikhailova N."/>
            <person name="Marx C."/>
            <person name="Richardson P."/>
        </authorList>
    </citation>
    <scope>NUCLEOTIDE SEQUENCE [LARGE SCALE GENOMIC DNA]</scope>
    <source>
        <strain evidence="2">BJ001</strain>
    </source>
</reference>
<evidence type="ECO:0000313" key="3">
    <source>
        <dbReference type="Proteomes" id="UP000007136"/>
    </source>
</evidence>
<gene>
    <name evidence="2" type="ordered locus">Mpop_2236</name>
</gene>
<keyword evidence="1" id="KW-0812">Transmembrane</keyword>
<accession>B1Z878</accession>
<evidence type="ECO:0008006" key="4">
    <source>
        <dbReference type="Google" id="ProtNLM"/>
    </source>
</evidence>
<evidence type="ECO:0000313" key="2">
    <source>
        <dbReference type="EMBL" id="ACB80398.1"/>
    </source>
</evidence>
<feature type="transmembrane region" description="Helical" evidence="1">
    <location>
        <begin position="126"/>
        <end position="143"/>
    </location>
</feature>
<dbReference type="eggNOG" id="COG2141">
    <property type="taxonomic scope" value="Bacteria"/>
</dbReference>
<name>B1Z878_METPB</name>
<dbReference type="Proteomes" id="UP000007136">
    <property type="component" value="Chromosome"/>
</dbReference>
<dbReference type="AlphaFoldDB" id="B1Z878"/>
<dbReference type="HOGENOM" id="CLU_077680_1_0_5"/>
<keyword evidence="1" id="KW-0472">Membrane</keyword>
<feature type="transmembrane region" description="Helical" evidence="1">
    <location>
        <begin position="56"/>
        <end position="80"/>
    </location>
</feature>
<dbReference type="STRING" id="441620.Mpop_2236"/>
<evidence type="ECO:0000256" key="1">
    <source>
        <dbReference type="SAM" id="Phobius"/>
    </source>
</evidence>
<dbReference type="InterPro" id="IPR049713">
    <property type="entry name" value="Pr6Pr-like"/>
</dbReference>
<keyword evidence="1" id="KW-1133">Transmembrane helix</keyword>
<feature type="transmembrane region" description="Helical" evidence="1">
    <location>
        <begin position="27"/>
        <end position="50"/>
    </location>
</feature>
<feature type="transmembrane region" description="Helical" evidence="1">
    <location>
        <begin position="92"/>
        <end position="114"/>
    </location>
</feature>
<protein>
    <recommendedName>
        <fullName evidence="4">Integral membrane protein</fullName>
    </recommendedName>
</protein>
<sequence>MVAMGRQNAFPFPAPARPTMTSRSARLAAALIALCAVVGVGFGFAAVFGRTGSVPVAAWIMAAYFTNLTGLLVFAVFGGIALRVPALAQPRLVATTVLATLLVGLVQRLLLYGLRTLRGGDLIGDILLHQALPVLVPLFWLVFVPKGRLALRDLLLFASYPLVYLGYTLLRGAYDARYPYPFLDIGKIGWGPVAAYAGAIAAAFLGVGWALVRLDRRLARRRLAAG</sequence>
<dbReference type="NCBIfam" id="NF038065">
    <property type="entry name" value="Pr6Pr"/>
    <property type="match status" value="1"/>
</dbReference>